<dbReference type="InterPro" id="IPR050832">
    <property type="entry name" value="Bact_Acetyltransf"/>
</dbReference>
<dbReference type="SUPFAM" id="SSF55729">
    <property type="entry name" value="Acyl-CoA N-acyltransferases (Nat)"/>
    <property type="match status" value="1"/>
</dbReference>
<organism evidence="4 5">
    <name type="scientific">Spinactinospora alkalitolerans</name>
    <dbReference type="NCBI Taxonomy" id="687207"/>
    <lineage>
        <taxon>Bacteria</taxon>
        <taxon>Bacillati</taxon>
        <taxon>Actinomycetota</taxon>
        <taxon>Actinomycetes</taxon>
        <taxon>Streptosporangiales</taxon>
        <taxon>Nocardiopsidaceae</taxon>
        <taxon>Spinactinospora</taxon>
    </lineage>
</organism>
<protein>
    <submittedName>
        <fullName evidence="4">Putative GNAT family N-acyltransferase</fullName>
    </submittedName>
</protein>
<keyword evidence="5" id="KW-1185">Reference proteome</keyword>
<name>A0A852TXC7_9ACTN</name>
<dbReference type="EMBL" id="JACCCC010000001">
    <property type="protein sequence ID" value="NYE48598.1"/>
    <property type="molecule type" value="Genomic_DNA"/>
</dbReference>
<feature type="domain" description="N-acetyltransferase" evidence="3">
    <location>
        <begin position="4"/>
        <end position="142"/>
    </location>
</feature>
<dbReference type="Proteomes" id="UP000589036">
    <property type="component" value="Unassembled WGS sequence"/>
</dbReference>
<dbReference type="InterPro" id="IPR000182">
    <property type="entry name" value="GNAT_dom"/>
</dbReference>
<dbReference type="AlphaFoldDB" id="A0A852TXC7"/>
<evidence type="ECO:0000256" key="2">
    <source>
        <dbReference type="ARBA" id="ARBA00023315"/>
    </source>
</evidence>
<evidence type="ECO:0000313" key="5">
    <source>
        <dbReference type="Proteomes" id="UP000589036"/>
    </source>
</evidence>
<evidence type="ECO:0000313" key="4">
    <source>
        <dbReference type="EMBL" id="NYE48598.1"/>
    </source>
</evidence>
<dbReference type="GO" id="GO:0016747">
    <property type="term" value="F:acyltransferase activity, transferring groups other than amino-acyl groups"/>
    <property type="evidence" value="ECO:0007669"/>
    <property type="project" value="InterPro"/>
</dbReference>
<proteinExistence type="predicted"/>
<keyword evidence="2 4" id="KW-0012">Acyltransferase</keyword>
<dbReference type="PANTHER" id="PTHR43877">
    <property type="entry name" value="AMINOALKYLPHOSPHONATE N-ACETYLTRANSFERASE-RELATED-RELATED"/>
    <property type="match status" value="1"/>
</dbReference>
<accession>A0A852TXC7</accession>
<dbReference type="Pfam" id="PF13673">
    <property type="entry name" value="Acetyltransf_10"/>
    <property type="match status" value="1"/>
</dbReference>
<comment type="caution">
    <text evidence="4">The sequence shown here is derived from an EMBL/GenBank/DDBJ whole genome shotgun (WGS) entry which is preliminary data.</text>
</comment>
<reference evidence="4 5" key="1">
    <citation type="submission" date="2020-07" db="EMBL/GenBank/DDBJ databases">
        <title>Sequencing the genomes of 1000 actinobacteria strains.</title>
        <authorList>
            <person name="Klenk H.-P."/>
        </authorList>
    </citation>
    <scope>NUCLEOTIDE SEQUENCE [LARGE SCALE GENOMIC DNA]</scope>
    <source>
        <strain evidence="4 5">CXB654</strain>
    </source>
</reference>
<dbReference type="Gene3D" id="3.40.630.30">
    <property type="match status" value="1"/>
</dbReference>
<sequence length="142" mass="15555">MLSIVIAESMRDRAAVFVIRGAVFVAEQNVPIEEEWDDRDPEADHFLARADGVAVGTGRLVADGAEGILGRLAVLQRARGTGAGFALVRAVEERARERGLKAIELHAQTHAIGFYTRLGYVAYGDEFDDAGIPHRHMRKELS</sequence>
<dbReference type="PANTHER" id="PTHR43877:SF2">
    <property type="entry name" value="AMINOALKYLPHOSPHONATE N-ACETYLTRANSFERASE-RELATED"/>
    <property type="match status" value="1"/>
</dbReference>
<dbReference type="CDD" id="cd04301">
    <property type="entry name" value="NAT_SF"/>
    <property type="match status" value="1"/>
</dbReference>
<dbReference type="PROSITE" id="PS51186">
    <property type="entry name" value="GNAT"/>
    <property type="match status" value="1"/>
</dbReference>
<keyword evidence="1 4" id="KW-0808">Transferase</keyword>
<gene>
    <name evidence="4" type="ORF">HDA32_003718</name>
</gene>
<dbReference type="InterPro" id="IPR016181">
    <property type="entry name" value="Acyl_CoA_acyltransferase"/>
</dbReference>
<evidence type="ECO:0000259" key="3">
    <source>
        <dbReference type="PROSITE" id="PS51186"/>
    </source>
</evidence>
<evidence type="ECO:0000256" key="1">
    <source>
        <dbReference type="ARBA" id="ARBA00022679"/>
    </source>
</evidence>